<evidence type="ECO:0000313" key="8">
    <source>
        <dbReference type="Proteomes" id="UP000034883"/>
    </source>
</evidence>
<comment type="subcellular location">
    <subcellularLocation>
        <location evidence="1">Membrane</location>
    </subcellularLocation>
</comment>
<name>A0A0F6W6V6_9BACT</name>
<evidence type="ECO:0000259" key="6">
    <source>
        <dbReference type="PROSITE" id="PS51779"/>
    </source>
</evidence>
<dbReference type="InterPro" id="IPR000184">
    <property type="entry name" value="Bac_surfAg_D15"/>
</dbReference>
<dbReference type="KEGG" id="samy:DB32_006085"/>
<feature type="domain" description="POTRA" evidence="6">
    <location>
        <begin position="549"/>
        <end position="623"/>
    </location>
</feature>
<evidence type="ECO:0000256" key="3">
    <source>
        <dbReference type="ARBA" id="ARBA00022692"/>
    </source>
</evidence>
<dbReference type="EMBL" id="CP011125">
    <property type="protein sequence ID" value="AKF08936.1"/>
    <property type="molecule type" value="Genomic_DNA"/>
</dbReference>
<dbReference type="PANTHER" id="PTHR12815:SF18">
    <property type="entry name" value="SORTING AND ASSEMBLY MACHINERY COMPONENT 50 HOMOLOG"/>
    <property type="match status" value="1"/>
</dbReference>
<dbReference type="STRING" id="927083.DB32_006085"/>
<evidence type="ECO:0000256" key="2">
    <source>
        <dbReference type="ARBA" id="ARBA00022452"/>
    </source>
</evidence>
<evidence type="ECO:0000256" key="1">
    <source>
        <dbReference type="ARBA" id="ARBA00004370"/>
    </source>
</evidence>
<dbReference type="InterPro" id="IPR034746">
    <property type="entry name" value="POTRA"/>
</dbReference>
<dbReference type="AlphaFoldDB" id="A0A0F6W6V6"/>
<keyword evidence="2" id="KW-1134">Transmembrane beta strand</keyword>
<keyword evidence="8" id="KW-1185">Reference proteome</keyword>
<dbReference type="InterPro" id="IPR010827">
    <property type="entry name" value="BamA/TamA_POTRA"/>
</dbReference>
<proteinExistence type="predicted"/>
<evidence type="ECO:0000256" key="5">
    <source>
        <dbReference type="SAM" id="SignalP"/>
    </source>
</evidence>
<protein>
    <submittedName>
        <fullName evidence="7">Outer membrane protein assembly factor YaeT</fullName>
    </submittedName>
</protein>
<organism evidence="7 8">
    <name type="scientific">Sandaracinus amylolyticus</name>
    <dbReference type="NCBI Taxonomy" id="927083"/>
    <lineage>
        <taxon>Bacteria</taxon>
        <taxon>Pseudomonadati</taxon>
        <taxon>Myxococcota</taxon>
        <taxon>Polyangia</taxon>
        <taxon>Polyangiales</taxon>
        <taxon>Sandaracinaceae</taxon>
        <taxon>Sandaracinus</taxon>
    </lineage>
</organism>
<keyword evidence="5" id="KW-0732">Signal</keyword>
<sequence>MVIVRWSLLACVLLASVLVAPARADVPSSLAGQPIAELTVEGGATESELAAAGLTRGERLDRRRIRDVIARLLASGRWADVQIDATRTDRGVAVSVRLTPRIVITRIELHGNSAIDDDELRAALRVREGGELEPGELPAMAEAAQELYGARGFVRADVTLRLRDTDDPARKVLLADVVEGEPVRVRGVVWDGAEDAPPTERAWDELGLHDGDVLDRRRLEEGVRRVETRLREHGWLEARLGEPALQPAAQGVVIHVPLVLGRHYRVELHGHAPVDEDTVNEVLHLADEALAPPVISAVRERIVELYRRHGFHHASVEIRRTRDPERIDQPLAALLSIDVTPGMQLQVIGVSFPGASHFETDFLRDQIDSYLEEDLPAPELFWPVDSEVVDRIGLSGQRARARRQVPADVEVVPARIWFEPTYAEAASHIQELYQAAGFLAARVGTPELRELEDDRAVVVVPVFEGPRTLVYDVRVHGNEIAGTRELLEAAQIARGDAFGYLPLEQARRRVRDLYAERGHLFARVDPQVRFSPDGERAEIVLEIVERFPVHVGDIRVEGATTTDLGLVRDVIALRSGDLYRPSQARDSEERLRTLGVFASVNVAPADPDLPERVKPVVITVTERDPQVVGLSAGFATGEGARGTFEYQYRNLLGLALTLTLRIQLAYQLFFQDDELRESITELSALNRLERRVTVGFGVPWIPGLPNVRGALDLAHIRDNERDFGYDKNGVTLSFTWVPERVFALTLSGEIEHNGIQLFDQRSLQELLEDAIERGDVRAQRLLRVPQGNTAIGSTRLTGSLDLRDNPFTPTSGIFAAGGMELVHSIASEQLPPQEGLPPQPPFFSNFLKLTAGLSGYVPIAEGWVLALQARGGIVAHLETGSQTYPNRAFYMGGVDTLRGFLQDQVIPEDQARLVRESGIDPVDITRTGDLFYLFRTELRFPIVDALQGGIFLDVGNVWAVVSNVDELAVRWSAGLGMRFATPVGPIALDYGFNLDRREDLGEPFGSLHFSIGLF</sequence>
<feature type="chain" id="PRO_5002511632" evidence="5">
    <location>
        <begin position="25"/>
        <end position="1014"/>
    </location>
</feature>
<dbReference type="PROSITE" id="PS51779">
    <property type="entry name" value="POTRA"/>
    <property type="match status" value="2"/>
</dbReference>
<dbReference type="PANTHER" id="PTHR12815">
    <property type="entry name" value="SORTING AND ASSEMBLY MACHINERY SAMM50 PROTEIN FAMILY MEMBER"/>
    <property type="match status" value="1"/>
</dbReference>
<dbReference type="Gene3D" id="2.40.160.50">
    <property type="entry name" value="membrane protein fhac: a member of the omp85/tpsb transporter family"/>
    <property type="match status" value="1"/>
</dbReference>
<accession>A0A0F6W6V6</accession>
<dbReference type="Pfam" id="PF01103">
    <property type="entry name" value="Omp85"/>
    <property type="match status" value="1"/>
</dbReference>
<gene>
    <name evidence="7" type="ORF">DB32_006085</name>
</gene>
<dbReference type="InterPro" id="IPR039910">
    <property type="entry name" value="D15-like"/>
</dbReference>
<feature type="signal peptide" evidence="5">
    <location>
        <begin position="1"/>
        <end position="24"/>
    </location>
</feature>
<dbReference type="Gene3D" id="3.10.20.310">
    <property type="entry name" value="membrane protein fhac"/>
    <property type="match status" value="3"/>
</dbReference>
<dbReference type="Proteomes" id="UP000034883">
    <property type="component" value="Chromosome"/>
</dbReference>
<keyword evidence="4" id="KW-0472">Membrane</keyword>
<reference evidence="7 8" key="1">
    <citation type="submission" date="2015-03" db="EMBL/GenBank/DDBJ databases">
        <title>Genome assembly of Sandaracinus amylolyticus DSM 53668.</title>
        <authorList>
            <person name="Sharma G."/>
            <person name="Subramanian S."/>
        </authorList>
    </citation>
    <scope>NUCLEOTIDE SEQUENCE [LARGE SCALE GENOMIC DNA]</scope>
    <source>
        <strain evidence="7 8">DSM 53668</strain>
    </source>
</reference>
<evidence type="ECO:0000256" key="4">
    <source>
        <dbReference type="ARBA" id="ARBA00023136"/>
    </source>
</evidence>
<keyword evidence="3" id="KW-0812">Transmembrane</keyword>
<dbReference type="GO" id="GO:0019867">
    <property type="term" value="C:outer membrane"/>
    <property type="evidence" value="ECO:0007669"/>
    <property type="project" value="InterPro"/>
</dbReference>
<dbReference type="Pfam" id="PF07244">
    <property type="entry name" value="POTRA"/>
    <property type="match status" value="3"/>
</dbReference>
<evidence type="ECO:0000313" key="7">
    <source>
        <dbReference type="EMBL" id="AKF08936.1"/>
    </source>
</evidence>
<feature type="domain" description="POTRA" evidence="6">
    <location>
        <begin position="102"/>
        <end position="180"/>
    </location>
</feature>